<protein>
    <recommendedName>
        <fullName evidence="4">ABC-type Mn/Zn transport systems, ATPase component</fullName>
    </recommendedName>
</protein>
<accession>A0ABV9VVK2</accession>
<evidence type="ECO:0000313" key="2">
    <source>
        <dbReference type="EMBL" id="MFC4999438.1"/>
    </source>
</evidence>
<keyword evidence="1" id="KW-1133">Transmembrane helix</keyword>
<proteinExistence type="predicted"/>
<evidence type="ECO:0000313" key="3">
    <source>
        <dbReference type="Proteomes" id="UP001595912"/>
    </source>
</evidence>
<reference evidence="3" key="1">
    <citation type="journal article" date="2019" name="Int. J. Syst. Evol. Microbiol.">
        <title>The Global Catalogue of Microorganisms (GCM) 10K type strain sequencing project: providing services to taxonomists for standard genome sequencing and annotation.</title>
        <authorList>
            <consortium name="The Broad Institute Genomics Platform"/>
            <consortium name="The Broad Institute Genome Sequencing Center for Infectious Disease"/>
            <person name="Wu L."/>
            <person name="Ma J."/>
        </authorList>
    </citation>
    <scope>NUCLEOTIDE SEQUENCE [LARGE SCALE GENOMIC DNA]</scope>
    <source>
        <strain evidence="3">CGMCC 4.7152</strain>
    </source>
</reference>
<comment type="caution">
    <text evidence="2">The sequence shown here is derived from an EMBL/GenBank/DDBJ whole genome shotgun (WGS) entry which is preliminary data.</text>
</comment>
<keyword evidence="1" id="KW-0812">Transmembrane</keyword>
<evidence type="ECO:0000256" key="1">
    <source>
        <dbReference type="SAM" id="Phobius"/>
    </source>
</evidence>
<keyword evidence="1" id="KW-0472">Membrane</keyword>
<name>A0ABV9VVK2_9ACTN</name>
<sequence>MNEQHTLVRTLHDVGAAVWLGGSLMGAVGLNGAANDVTDSDDRARTAARGWARWAPVSAAAIGAHLIGGLGLLIANRDRVAGQSGVTANTVVKSVLTVAALGTTAYSGVLGARIARAGKVPATGGTIPSAATPGDVATAQQQLRALQWVTPALTGAIVALGAKQGEQQRPATMIAGIGARLAGVAGR</sequence>
<evidence type="ECO:0008006" key="4">
    <source>
        <dbReference type="Google" id="ProtNLM"/>
    </source>
</evidence>
<dbReference type="EMBL" id="JBHSIU010000018">
    <property type="protein sequence ID" value="MFC4999438.1"/>
    <property type="molecule type" value="Genomic_DNA"/>
</dbReference>
<dbReference type="Proteomes" id="UP001595912">
    <property type="component" value="Unassembled WGS sequence"/>
</dbReference>
<feature type="transmembrane region" description="Helical" evidence="1">
    <location>
        <begin position="54"/>
        <end position="75"/>
    </location>
</feature>
<gene>
    <name evidence="2" type="ORF">ACFPIJ_16530</name>
</gene>
<feature type="transmembrane region" description="Helical" evidence="1">
    <location>
        <begin position="12"/>
        <end position="34"/>
    </location>
</feature>
<dbReference type="RefSeq" id="WP_380115866.1">
    <property type="nucleotide sequence ID" value="NZ_JBHSIU010000018.1"/>
</dbReference>
<keyword evidence="3" id="KW-1185">Reference proteome</keyword>
<organism evidence="2 3">
    <name type="scientific">Dactylosporangium cerinum</name>
    <dbReference type="NCBI Taxonomy" id="1434730"/>
    <lineage>
        <taxon>Bacteria</taxon>
        <taxon>Bacillati</taxon>
        <taxon>Actinomycetota</taxon>
        <taxon>Actinomycetes</taxon>
        <taxon>Micromonosporales</taxon>
        <taxon>Micromonosporaceae</taxon>
        <taxon>Dactylosporangium</taxon>
    </lineage>
</organism>